<dbReference type="Pfam" id="PF01764">
    <property type="entry name" value="Lipase_3"/>
    <property type="match status" value="1"/>
</dbReference>
<accession>A0A9R0JZC5</accession>
<dbReference type="InterPro" id="IPR002921">
    <property type="entry name" value="Fungal_lipase-type"/>
</dbReference>
<keyword evidence="3" id="KW-1185">Reference proteome</keyword>
<gene>
    <name evidence="4" type="primary">LOC110792183</name>
</gene>
<evidence type="ECO:0000313" key="3">
    <source>
        <dbReference type="Proteomes" id="UP000813463"/>
    </source>
</evidence>
<dbReference type="SUPFAM" id="SSF53474">
    <property type="entry name" value="alpha/beta-Hydrolases"/>
    <property type="match status" value="1"/>
</dbReference>
<sequence>MAASKSDSFKHVNFQLPDVEKATLFNIIKDLVFSTNVNHRWIITISIFIQILLKRYLAYPLKIFGSLIEDLLNGNIFLRKKEGWVEENGHGFISFIGQIDSRMELNKDIKHGDARYYPALSMMASKLVYENEHVIQTIVSRLWKMEHVKFYDCYNDYQKKRTTEAFIMREETEEDDKIIVAFRGTSPFDADDWSTDFDYSWCNIHGMGKTHMGFMVALGLKRYNNYDDNENINCDFPKQIEQDPERPLAYYVIRDKLKEIMANNNNNKNKRVKFIMTGHSLGGALAILFPALLALHGEVDLLNNLEVVYTFGQPRVGNEQFGQFMKIILREHKIKYYRIVYGYDIVPTVPLDNTFMTFKHFGTSIHFNALYRGKIVEEEQQKAVKKGVKKYLKNLRGIVMITMECILARLTALLEFIRGFIIGFIAGPYYREGWLLICFRSFGILFPGVVNHNPQDYVNATTFASPDLFEYHPATNT</sequence>
<organism evidence="3 4">
    <name type="scientific">Spinacia oleracea</name>
    <name type="common">Spinach</name>
    <dbReference type="NCBI Taxonomy" id="3562"/>
    <lineage>
        <taxon>Eukaryota</taxon>
        <taxon>Viridiplantae</taxon>
        <taxon>Streptophyta</taxon>
        <taxon>Embryophyta</taxon>
        <taxon>Tracheophyta</taxon>
        <taxon>Spermatophyta</taxon>
        <taxon>Magnoliopsida</taxon>
        <taxon>eudicotyledons</taxon>
        <taxon>Gunneridae</taxon>
        <taxon>Pentapetalae</taxon>
        <taxon>Caryophyllales</taxon>
        <taxon>Chenopodiaceae</taxon>
        <taxon>Chenopodioideae</taxon>
        <taxon>Anserineae</taxon>
        <taxon>Spinacia</taxon>
    </lineage>
</organism>
<dbReference type="InterPro" id="IPR029058">
    <property type="entry name" value="AB_hydrolase_fold"/>
</dbReference>
<name>A0A9R0JZC5_SPIOL</name>
<feature type="domain" description="Fungal lipase-type" evidence="2">
    <location>
        <begin position="179"/>
        <end position="352"/>
    </location>
</feature>
<reference evidence="3" key="1">
    <citation type="journal article" date="2021" name="Nat. Commun.">
        <title>Genomic analyses provide insights into spinach domestication and the genetic basis of agronomic traits.</title>
        <authorList>
            <person name="Cai X."/>
            <person name="Sun X."/>
            <person name="Xu C."/>
            <person name="Sun H."/>
            <person name="Wang X."/>
            <person name="Ge C."/>
            <person name="Zhang Z."/>
            <person name="Wang Q."/>
            <person name="Fei Z."/>
            <person name="Jiao C."/>
            <person name="Wang Q."/>
        </authorList>
    </citation>
    <scope>NUCLEOTIDE SEQUENCE [LARGE SCALE GENOMIC DNA]</scope>
    <source>
        <strain evidence="3">cv. Varoflay</strain>
    </source>
</reference>
<dbReference type="KEGG" id="soe:110792183"/>
<dbReference type="OrthoDB" id="438440at2759"/>
<dbReference type="InterPro" id="IPR044819">
    <property type="entry name" value="OBL-like"/>
</dbReference>
<dbReference type="GeneID" id="110792183"/>
<dbReference type="CDD" id="cd00519">
    <property type="entry name" value="Lipase_3"/>
    <property type="match status" value="1"/>
</dbReference>
<dbReference type="Gene3D" id="3.40.50.1820">
    <property type="entry name" value="alpha/beta hydrolase"/>
    <property type="match status" value="1"/>
</dbReference>
<dbReference type="AlphaFoldDB" id="A0A9R0JZC5"/>
<dbReference type="Proteomes" id="UP000813463">
    <property type="component" value="Chromosome 3"/>
</dbReference>
<dbReference type="RefSeq" id="XP_021852684.1">
    <property type="nucleotide sequence ID" value="XM_021996992.2"/>
</dbReference>
<keyword evidence="1" id="KW-0378">Hydrolase</keyword>
<dbReference type="PANTHER" id="PTHR46086:SF17">
    <property type="entry name" value="ALPHA_BETA-HYDROLASES SUPERFAMILY PROTEIN"/>
    <property type="match status" value="1"/>
</dbReference>
<evidence type="ECO:0000313" key="4">
    <source>
        <dbReference type="RefSeq" id="XP_021852684.1"/>
    </source>
</evidence>
<evidence type="ECO:0000259" key="2">
    <source>
        <dbReference type="Pfam" id="PF01764"/>
    </source>
</evidence>
<protein>
    <submittedName>
        <fullName evidence="4">Triacylglycerol lipase OBL1 isoform X1</fullName>
    </submittedName>
</protein>
<evidence type="ECO:0000256" key="1">
    <source>
        <dbReference type="ARBA" id="ARBA00022801"/>
    </source>
</evidence>
<dbReference type="GO" id="GO:0006629">
    <property type="term" value="P:lipid metabolic process"/>
    <property type="evidence" value="ECO:0007669"/>
    <property type="project" value="InterPro"/>
</dbReference>
<proteinExistence type="predicted"/>
<dbReference type="GO" id="GO:0004806">
    <property type="term" value="F:triacylglycerol lipase activity"/>
    <property type="evidence" value="ECO:0007669"/>
    <property type="project" value="InterPro"/>
</dbReference>
<reference evidence="4" key="2">
    <citation type="submission" date="2025-08" db="UniProtKB">
        <authorList>
            <consortium name="RefSeq"/>
        </authorList>
    </citation>
    <scope>IDENTIFICATION</scope>
    <source>
        <tissue evidence="4">Leaf</tissue>
    </source>
</reference>
<dbReference type="PANTHER" id="PTHR46086">
    <property type="entry name" value="ALPHA/BETA-HYDROLASES SUPERFAMILY PROTEIN"/>
    <property type="match status" value="1"/>
</dbReference>